<reference evidence="3 4" key="1">
    <citation type="submission" date="2020-01" db="EMBL/GenBank/DDBJ databases">
        <title>Investigation of new actinobacteria for the biodesulphurisation of diesel fuel.</title>
        <authorList>
            <person name="Athi Narayanan S.M."/>
        </authorList>
    </citation>
    <scope>NUCLEOTIDE SEQUENCE [LARGE SCALE GENOMIC DNA]</scope>
    <source>
        <strain evidence="3 4">213E</strain>
    </source>
</reference>
<dbReference type="CDD" id="cd00093">
    <property type="entry name" value="HTH_XRE"/>
    <property type="match status" value="1"/>
</dbReference>
<dbReference type="PROSITE" id="PS50943">
    <property type="entry name" value="HTH_CROC1"/>
    <property type="match status" value="1"/>
</dbReference>
<feature type="domain" description="HTH cro/C1-type" evidence="2">
    <location>
        <begin position="22"/>
        <end position="68"/>
    </location>
</feature>
<name>A0A7K3LVQ7_9ACTN</name>
<dbReference type="SMART" id="SM00530">
    <property type="entry name" value="HTH_XRE"/>
    <property type="match status" value="1"/>
</dbReference>
<keyword evidence="4" id="KW-1185">Reference proteome</keyword>
<evidence type="ECO:0000313" key="4">
    <source>
        <dbReference type="Proteomes" id="UP000466307"/>
    </source>
</evidence>
<dbReference type="Proteomes" id="UP000466307">
    <property type="component" value="Unassembled WGS sequence"/>
</dbReference>
<accession>A0A7K3LVQ7</accession>
<dbReference type="Gene3D" id="1.10.260.40">
    <property type="entry name" value="lambda repressor-like DNA-binding domains"/>
    <property type="match status" value="1"/>
</dbReference>
<proteinExistence type="predicted"/>
<dbReference type="NCBIfam" id="TIGR02607">
    <property type="entry name" value="antidote_HigA"/>
    <property type="match status" value="1"/>
</dbReference>
<comment type="caution">
    <text evidence="3">The sequence shown here is derived from an EMBL/GenBank/DDBJ whole genome shotgun (WGS) entry which is preliminary data.</text>
</comment>
<keyword evidence="1" id="KW-0238">DNA-binding</keyword>
<dbReference type="RefSeq" id="WP_059039725.1">
    <property type="nucleotide sequence ID" value="NZ_JAADZU010000116.1"/>
</dbReference>
<evidence type="ECO:0000259" key="2">
    <source>
        <dbReference type="PROSITE" id="PS50943"/>
    </source>
</evidence>
<dbReference type="GO" id="GO:0003677">
    <property type="term" value="F:DNA binding"/>
    <property type="evidence" value="ECO:0007669"/>
    <property type="project" value="UniProtKB-KW"/>
</dbReference>
<dbReference type="PANTHER" id="PTHR36924">
    <property type="entry name" value="ANTITOXIN HIGA-1"/>
    <property type="match status" value="1"/>
</dbReference>
<protein>
    <submittedName>
        <fullName evidence="3">HigA family addiction module antidote protein</fullName>
    </submittedName>
</protein>
<dbReference type="InterPro" id="IPR001387">
    <property type="entry name" value="Cro/C1-type_HTH"/>
</dbReference>
<dbReference type="SUPFAM" id="SSF47413">
    <property type="entry name" value="lambda repressor-like DNA-binding domains"/>
    <property type="match status" value="1"/>
</dbReference>
<dbReference type="InterPro" id="IPR010982">
    <property type="entry name" value="Lambda_DNA-bd_dom_sf"/>
</dbReference>
<evidence type="ECO:0000256" key="1">
    <source>
        <dbReference type="ARBA" id="ARBA00023125"/>
    </source>
</evidence>
<organism evidence="3 4">
    <name type="scientific">Gordonia desulfuricans</name>
    <dbReference type="NCBI Taxonomy" id="89051"/>
    <lineage>
        <taxon>Bacteria</taxon>
        <taxon>Bacillati</taxon>
        <taxon>Actinomycetota</taxon>
        <taxon>Actinomycetes</taxon>
        <taxon>Mycobacteriales</taxon>
        <taxon>Gordoniaceae</taxon>
        <taxon>Gordonia</taxon>
    </lineage>
</organism>
<dbReference type="EMBL" id="JAADZU010000116">
    <property type="protein sequence ID" value="NDK92370.1"/>
    <property type="molecule type" value="Genomic_DNA"/>
</dbReference>
<sequence length="96" mass="10479">MANFAPIHPGETLAKDYLPEYGLSQRGLAAAIHVSAGRINDIILGRRGISPDTSIRLGRLFGQSDAFWLNMQVHYDLELARTTTDVSEISPLVITG</sequence>
<evidence type="ECO:0000313" key="3">
    <source>
        <dbReference type="EMBL" id="NDK92370.1"/>
    </source>
</evidence>
<dbReference type="PANTHER" id="PTHR36924:SF1">
    <property type="entry name" value="ANTITOXIN HIGA-1"/>
    <property type="match status" value="1"/>
</dbReference>
<dbReference type="Pfam" id="PF01381">
    <property type="entry name" value="HTH_3"/>
    <property type="match status" value="1"/>
</dbReference>
<dbReference type="InterPro" id="IPR013430">
    <property type="entry name" value="Toxin_antidote_HigA"/>
</dbReference>
<dbReference type="AlphaFoldDB" id="A0A7K3LVQ7"/>
<gene>
    <name evidence="3" type="ORF">GYA93_22820</name>
</gene>